<dbReference type="PANTHER" id="PTHR37305:SF2">
    <property type="entry name" value="BACITRACIN TRANSPORT PERMEASE PROTEIN BCRB"/>
    <property type="match status" value="1"/>
</dbReference>
<feature type="transmembrane region" description="Helical" evidence="1">
    <location>
        <begin position="288"/>
        <end position="313"/>
    </location>
</feature>
<evidence type="ECO:0000313" key="3">
    <source>
        <dbReference type="Proteomes" id="UP000612899"/>
    </source>
</evidence>
<comment type="caution">
    <text evidence="2">The sequence shown here is derived from an EMBL/GenBank/DDBJ whole genome shotgun (WGS) entry which is preliminary data.</text>
</comment>
<dbReference type="RefSeq" id="WP_203908482.1">
    <property type="nucleotide sequence ID" value="NZ_BONY01000013.1"/>
</dbReference>
<gene>
    <name evidence="2" type="ORF">Rhe02_26750</name>
</gene>
<dbReference type="Proteomes" id="UP000612899">
    <property type="component" value="Unassembled WGS sequence"/>
</dbReference>
<dbReference type="EMBL" id="BONY01000013">
    <property type="protein sequence ID" value="GIH04608.1"/>
    <property type="molecule type" value="Genomic_DNA"/>
</dbReference>
<protein>
    <recommendedName>
        <fullName evidence="4">ABC transporter permease</fullName>
    </recommendedName>
</protein>
<organism evidence="2 3">
    <name type="scientific">Rhizocola hellebori</name>
    <dbReference type="NCBI Taxonomy" id="1392758"/>
    <lineage>
        <taxon>Bacteria</taxon>
        <taxon>Bacillati</taxon>
        <taxon>Actinomycetota</taxon>
        <taxon>Actinomycetes</taxon>
        <taxon>Micromonosporales</taxon>
        <taxon>Micromonosporaceae</taxon>
        <taxon>Rhizocola</taxon>
    </lineage>
</organism>
<keyword evidence="1" id="KW-0472">Membrane</keyword>
<feature type="transmembrane region" description="Helical" evidence="1">
    <location>
        <begin position="104"/>
        <end position="125"/>
    </location>
</feature>
<name>A0A8J3Q5V7_9ACTN</name>
<keyword evidence="3" id="KW-1185">Reference proteome</keyword>
<evidence type="ECO:0000313" key="2">
    <source>
        <dbReference type="EMBL" id="GIH04608.1"/>
    </source>
</evidence>
<keyword evidence="1" id="KW-0812">Transmembrane</keyword>
<feature type="transmembrane region" description="Helical" evidence="1">
    <location>
        <begin position="152"/>
        <end position="177"/>
    </location>
</feature>
<feature type="transmembrane region" description="Helical" evidence="1">
    <location>
        <begin position="257"/>
        <end position="276"/>
    </location>
</feature>
<proteinExistence type="predicted"/>
<feature type="transmembrane region" description="Helical" evidence="1">
    <location>
        <begin position="198"/>
        <end position="219"/>
    </location>
</feature>
<evidence type="ECO:0000256" key="1">
    <source>
        <dbReference type="SAM" id="Phobius"/>
    </source>
</evidence>
<accession>A0A8J3Q5V7</accession>
<dbReference type="PANTHER" id="PTHR37305">
    <property type="entry name" value="INTEGRAL MEMBRANE PROTEIN-RELATED"/>
    <property type="match status" value="1"/>
</dbReference>
<dbReference type="AlphaFoldDB" id="A0A8J3Q5V7"/>
<reference evidence="2" key="1">
    <citation type="submission" date="2021-01" db="EMBL/GenBank/DDBJ databases">
        <title>Whole genome shotgun sequence of Rhizocola hellebori NBRC 109834.</title>
        <authorList>
            <person name="Komaki H."/>
            <person name="Tamura T."/>
        </authorList>
    </citation>
    <scope>NUCLEOTIDE SEQUENCE</scope>
    <source>
        <strain evidence="2">NBRC 109834</strain>
    </source>
</reference>
<keyword evidence="1" id="KW-1133">Transmembrane helix</keyword>
<feature type="transmembrane region" description="Helical" evidence="1">
    <location>
        <begin position="225"/>
        <end position="245"/>
    </location>
</feature>
<feature type="transmembrane region" description="Helical" evidence="1">
    <location>
        <begin position="16"/>
        <end position="37"/>
    </location>
</feature>
<evidence type="ECO:0008006" key="4">
    <source>
        <dbReference type="Google" id="ProtNLM"/>
    </source>
</evidence>
<sequence>MNLIKAEILRFSSRRFIQIMVVMLLVAFGLTIFTVMASTEQPTTEMWANARMQAAETRHYLENEYANCVANLTDTRRCADLDPSKVVVEDYLYGVFHFARQIEALVFFLGAFLSLFGYLVMASFIGSELHSGGMTNLLLWRPNRTQVLGSKLGVGLGMLTAISVVFSLIYIGTFYGIAETMGYAGGMTASGWSHVALITVRGIGMALVAGLVSFAVATVGRHTAAALGALLGYVIVWEGGARLIMEIASRNVGASNDPYFLSTYIAAWFAGEYTYYDYTSHLDNGAMIVYWWQAAVVFGALTAAAAAVAFTGFRRRDLA</sequence>